<name>A0A0M2PZT2_PROHO</name>
<proteinExistence type="predicted"/>
<keyword evidence="2" id="KW-0436">Ligase</keyword>
<evidence type="ECO:0000313" key="3">
    <source>
        <dbReference type="Proteomes" id="UP000034681"/>
    </source>
</evidence>
<accession>A0A0M2PZT2</accession>
<feature type="domain" description="BPL/LPL catalytic" evidence="1">
    <location>
        <begin position="16"/>
        <end position="210"/>
    </location>
</feature>
<protein>
    <submittedName>
        <fullName evidence="2">Biotin--protein ligase</fullName>
    </submittedName>
</protein>
<dbReference type="InterPro" id="IPR050664">
    <property type="entry name" value="Octanoyltrans_LipM/LipL"/>
</dbReference>
<reference evidence="2" key="1">
    <citation type="submission" date="2012-04" db="EMBL/GenBank/DDBJ databases">
        <authorList>
            <person name="Borisov I.G."/>
            <person name="Ivanikova N.V."/>
            <person name="Pinevich A.V."/>
        </authorList>
    </citation>
    <scope>NUCLEOTIDE SEQUENCE</scope>
    <source>
        <strain evidence="2">CALU 1027</strain>
    </source>
</reference>
<dbReference type="STRING" id="317619.GCA_000332315_03784"/>
<sequence length="230" mass="25116">MQMALDHWLLSQHRQGHQPPSLRFYTWDPPALSLGYHQQRWPSTWRSLTAPGQSLDLVRRPSGGRAVLHQGDLTYGLVTSGLGVGRSAAYGHLCQFLIQGWANLGIPLHYGQPHRDYGRNPHCFATATEADLLLEDGTKFIGSAQLWQGDAVLQHGSLALGLGGAPSLFRPVFGQPWPVSSCRDRAQAWGQDVIIASLTTAASQVFGITLLPQPLTATEWGAIDPGPWQL</sequence>
<evidence type="ECO:0000259" key="1">
    <source>
        <dbReference type="PROSITE" id="PS51733"/>
    </source>
</evidence>
<dbReference type="PANTHER" id="PTHR43679:SF2">
    <property type="entry name" value="OCTANOYL-[GCVH]:PROTEIN N-OCTANOYLTRANSFERASE"/>
    <property type="match status" value="1"/>
</dbReference>
<dbReference type="InterPro" id="IPR045864">
    <property type="entry name" value="aa-tRNA-synth_II/BPL/LPL"/>
</dbReference>
<dbReference type="InterPro" id="IPR004143">
    <property type="entry name" value="BPL_LPL_catalytic"/>
</dbReference>
<dbReference type="EMBL" id="AJTX02000002">
    <property type="protein sequence ID" value="KKJ01675.1"/>
    <property type="molecule type" value="Genomic_DNA"/>
</dbReference>
<evidence type="ECO:0000313" key="2">
    <source>
        <dbReference type="EMBL" id="KKJ01675.1"/>
    </source>
</evidence>
<dbReference type="Pfam" id="PF21948">
    <property type="entry name" value="LplA-B_cat"/>
    <property type="match status" value="1"/>
</dbReference>
<dbReference type="PROSITE" id="PS51733">
    <property type="entry name" value="BPL_LPL_CATALYTIC"/>
    <property type="match status" value="1"/>
</dbReference>
<dbReference type="OrthoDB" id="9774653at2"/>
<gene>
    <name evidence="2" type="ORF">PROH_02940</name>
</gene>
<dbReference type="SUPFAM" id="SSF55681">
    <property type="entry name" value="Class II aaRS and biotin synthetases"/>
    <property type="match status" value="1"/>
</dbReference>
<dbReference type="eggNOG" id="COG0095">
    <property type="taxonomic scope" value="Bacteria"/>
</dbReference>
<keyword evidence="3" id="KW-1185">Reference proteome</keyword>
<dbReference type="GO" id="GO:0016874">
    <property type="term" value="F:ligase activity"/>
    <property type="evidence" value="ECO:0007669"/>
    <property type="project" value="UniProtKB-KW"/>
</dbReference>
<dbReference type="Gene3D" id="3.30.930.10">
    <property type="entry name" value="Bira Bifunctional Protein, Domain 2"/>
    <property type="match status" value="1"/>
</dbReference>
<dbReference type="PANTHER" id="PTHR43679">
    <property type="entry name" value="OCTANOYLTRANSFERASE LIPM-RELATED"/>
    <property type="match status" value="1"/>
</dbReference>
<dbReference type="AlphaFoldDB" id="A0A0M2PZT2"/>
<dbReference type="Proteomes" id="UP000034681">
    <property type="component" value="Unassembled WGS sequence"/>
</dbReference>
<comment type="caution">
    <text evidence="2">The sequence shown here is derived from an EMBL/GenBank/DDBJ whole genome shotgun (WGS) entry which is preliminary data.</text>
</comment>
<organism evidence="2 3">
    <name type="scientific">Prochlorothrix hollandica PCC 9006 = CALU 1027</name>
    <dbReference type="NCBI Taxonomy" id="317619"/>
    <lineage>
        <taxon>Bacteria</taxon>
        <taxon>Bacillati</taxon>
        <taxon>Cyanobacteriota</taxon>
        <taxon>Cyanophyceae</taxon>
        <taxon>Prochlorotrichales</taxon>
        <taxon>Prochlorotrichaceae</taxon>
        <taxon>Prochlorothrix</taxon>
    </lineage>
</organism>